<reference evidence="1" key="1">
    <citation type="journal article" date="2020" name="Stud. Mycol.">
        <title>101 Dothideomycetes genomes: a test case for predicting lifestyles and emergence of pathogens.</title>
        <authorList>
            <person name="Haridas S."/>
            <person name="Albert R."/>
            <person name="Binder M."/>
            <person name="Bloem J."/>
            <person name="Labutti K."/>
            <person name="Salamov A."/>
            <person name="Andreopoulos B."/>
            <person name="Baker S."/>
            <person name="Barry K."/>
            <person name="Bills G."/>
            <person name="Bluhm B."/>
            <person name="Cannon C."/>
            <person name="Castanera R."/>
            <person name="Culley D."/>
            <person name="Daum C."/>
            <person name="Ezra D."/>
            <person name="Gonzalez J."/>
            <person name="Henrissat B."/>
            <person name="Kuo A."/>
            <person name="Liang C."/>
            <person name="Lipzen A."/>
            <person name="Lutzoni F."/>
            <person name="Magnuson J."/>
            <person name="Mondo S."/>
            <person name="Nolan M."/>
            <person name="Ohm R."/>
            <person name="Pangilinan J."/>
            <person name="Park H.-J."/>
            <person name="Ramirez L."/>
            <person name="Alfaro M."/>
            <person name="Sun H."/>
            <person name="Tritt A."/>
            <person name="Yoshinaga Y."/>
            <person name="Zwiers L.-H."/>
            <person name="Turgeon B."/>
            <person name="Goodwin S."/>
            <person name="Spatafora J."/>
            <person name="Crous P."/>
            <person name="Grigoriev I."/>
        </authorList>
    </citation>
    <scope>NUCLEOTIDE SEQUENCE</scope>
    <source>
        <strain evidence="1">CBS 122367</strain>
    </source>
</reference>
<protein>
    <submittedName>
        <fullName evidence="1">Uncharacterized protein</fullName>
    </submittedName>
</protein>
<proteinExistence type="predicted"/>
<evidence type="ECO:0000313" key="1">
    <source>
        <dbReference type="EMBL" id="KAF2679826.1"/>
    </source>
</evidence>
<sequence>MAGEPTEKQEGVRATITMCELSLFRDDEKKLPARIMKDLPENADLGKPSSVDVIRNQPSKILLHELAHFTKYKAIDNGYFLRPTEGSSSPTIRDLNAEQLMINADVRSYLGQLAMIADRGYSFQRKPLDSAPQREKDAWNENMKIGKLFLYRNLTKRSLKRRMERLARRYNKV</sequence>
<accession>A0A6G1INK5</accession>
<dbReference type="Proteomes" id="UP000799291">
    <property type="component" value="Unassembled WGS sequence"/>
</dbReference>
<name>A0A6G1INK5_9PLEO</name>
<dbReference type="EMBL" id="MU005600">
    <property type="protein sequence ID" value="KAF2679826.1"/>
    <property type="molecule type" value="Genomic_DNA"/>
</dbReference>
<gene>
    <name evidence="1" type="ORF">K458DRAFT_421921</name>
</gene>
<organism evidence="1 2">
    <name type="scientific">Lentithecium fluviatile CBS 122367</name>
    <dbReference type="NCBI Taxonomy" id="1168545"/>
    <lineage>
        <taxon>Eukaryota</taxon>
        <taxon>Fungi</taxon>
        <taxon>Dikarya</taxon>
        <taxon>Ascomycota</taxon>
        <taxon>Pezizomycotina</taxon>
        <taxon>Dothideomycetes</taxon>
        <taxon>Pleosporomycetidae</taxon>
        <taxon>Pleosporales</taxon>
        <taxon>Massarineae</taxon>
        <taxon>Lentitheciaceae</taxon>
        <taxon>Lentithecium</taxon>
    </lineage>
</organism>
<keyword evidence="2" id="KW-1185">Reference proteome</keyword>
<evidence type="ECO:0000313" key="2">
    <source>
        <dbReference type="Proteomes" id="UP000799291"/>
    </source>
</evidence>
<dbReference type="AlphaFoldDB" id="A0A6G1INK5"/>